<keyword evidence="10" id="KW-0456">Lyase</keyword>
<feature type="binding site" evidence="6">
    <location>
        <begin position="383"/>
        <end position="385"/>
    </location>
    <ligand>
        <name>FAD</name>
        <dbReference type="ChEBI" id="CHEBI:57692"/>
    </ligand>
</feature>
<dbReference type="EMBL" id="AFAR01000126">
    <property type="protein sequence ID" value="EGF27750.1"/>
    <property type="molecule type" value="Genomic_DNA"/>
</dbReference>
<dbReference type="InterPro" id="IPR002081">
    <property type="entry name" value="Cryptochrome/DNA_photolyase_1"/>
</dbReference>
<dbReference type="GO" id="GO:0003913">
    <property type="term" value="F:DNA photolyase activity"/>
    <property type="evidence" value="ECO:0007669"/>
    <property type="project" value="InterPro"/>
</dbReference>
<dbReference type="Pfam" id="PF03441">
    <property type="entry name" value="FAD_binding_7"/>
    <property type="match status" value="1"/>
</dbReference>
<comment type="function">
    <text evidence="8">May have a photoreceptor function.</text>
</comment>
<evidence type="ECO:0000256" key="1">
    <source>
        <dbReference type="ARBA" id="ARBA00005862"/>
    </source>
</evidence>
<dbReference type="Proteomes" id="UP000006222">
    <property type="component" value="Unassembled WGS sequence"/>
</dbReference>
<dbReference type="RefSeq" id="WP_007326193.1">
    <property type="nucleotide sequence ID" value="NZ_AFAR01000126.1"/>
</dbReference>
<comment type="caution">
    <text evidence="10">The sequence shown here is derived from an EMBL/GenBank/DDBJ whole genome shotgun (WGS) entry which is preliminary data.</text>
</comment>
<dbReference type="InterPro" id="IPR018394">
    <property type="entry name" value="DNA_photolyase_1_CS_C"/>
</dbReference>
<dbReference type="InterPro" id="IPR036134">
    <property type="entry name" value="Crypto/Photolyase_FAD-like_sf"/>
</dbReference>
<comment type="similarity">
    <text evidence="1 8">Belongs to the DNA photolyase class-1 family.</text>
</comment>
<dbReference type="InterPro" id="IPR005101">
    <property type="entry name" value="Cryptochr/Photolyase_FAD-bd"/>
</dbReference>
<keyword evidence="5 8" id="KW-0157">Chromophore</keyword>
<dbReference type="NCBIfam" id="TIGR02765">
    <property type="entry name" value="crypto_DASH"/>
    <property type="match status" value="1"/>
</dbReference>
<dbReference type="Gene3D" id="3.40.50.620">
    <property type="entry name" value="HUPs"/>
    <property type="match status" value="1"/>
</dbReference>
<dbReference type="GO" id="GO:0003677">
    <property type="term" value="F:DNA binding"/>
    <property type="evidence" value="ECO:0007669"/>
    <property type="project" value="TreeGrafter"/>
</dbReference>
<dbReference type="AlphaFoldDB" id="F2ARD2"/>
<keyword evidence="3 6" id="KW-0285">Flavoprotein</keyword>
<evidence type="ECO:0000256" key="6">
    <source>
        <dbReference type="PIRSR" id="PIRSR602081-1"/>
    </source>
</evidence>
<dbReference type="SUPFAM" id="SSF48173">
    <property type="entry name" value="Cryptochrome/photolyase FAD-binding domain"/>
    <property type="match status" value="1"/>
</dbReference>
<evidence type="ECO:0000256" key="3">
    <source>
        <dbReference type="ARBA" id="ARBA00022630"/>
    </source>
</evidence>
<evidence type="ECO:0000259" key="9">
    <source>
        <dbReference type="PROSITE" id="PS51645"/>
    </source>
</evidence>
<dbReference type="Gene3D" id="1.10.579.10">
    <property type="entry name" value="DNA Cyclobutane Dipyrimidine Photolyase, subunit A, domain 3"/>
    <property type="match status" value="1"/>
</dbReference>
<evidence type="ECO:0000313" key="11">
    <source>
        <dbReference type="Proteomes" id="UP000006222"/>
    </source>
</evidence>
<comment type="cofactor">
    <cofactor evidence="8">
        <name>(6R)-5,10-methylene-5,6,7,8-tetrahydrofolate</name>
        <dbReference type="ChEBI" id="CHEBI:15636"/>
    </cofactor>
    <text evidence="8">Binds 1 5,10-methenyltetrahydrofolate (MTHF) per subunit.</text>
</comment>
<name>F2ARD2_RHOBT</name>
<dbReference type="PROSITE" id="PS00394">
    <property type="entry name" value="DNA_PHOTOLYASES_1_1"/>
    <property type="match status" value="1"/>
</dbReference>
<dbReference type="GO" id="GO:0071949">
    <property type="term" value="F:FAD binding"/>
    <property type="evidence" value="ECO:0007669"/>
    <property type="project" value="TreeGrafter"/>
</dbReference>
<reference evidence="10 11" key="1">
    <citation type="journal article" date="2013" name="Mar. Genomics">
        <title>Expression of sulfatases in Rhodopirellula baltica and the diversity of sulfatases in the genus Rhodopirellula.</title>
        <authorList>
            <person name="Wegner C.E."/>
            <person name="Richter-Heitmann T."/>
            <person name="Klindworth A."/>
            <person name="Klockow C."/>
            <person name="Richter M."/>
            <person name="Achstetter T."/>
            <person name="Glockner F.O."/>
            <person name="Harder J."/>
        </authorList>
    </citation>
    <scope>NUCLEOTIDE SEQUENCE [LARGE SCALE GENOMIC DNA]</scope>
    <source>
        <strain evidence="10 11">WH47</strain>
    </source>
</reference>
<evidence type="ECO:0000256" key="7">
    <source>
        <dbReference type="PIRSR" id="PIRSR602081-2"/>
    </source>
</evidence>
<feature type="binding site" evidence="6">
    <location>
        <position position="233"/>
    </location>
    <ligand>
        <name>FAD</name>
        <dbReference type="ChEBI" id="CHEBI:57692"/>
    </ligand>
</feature>
<comment type="cofactor">
    <cofactor evidence="6 8">
        <name>FAD</name>
        <dbReference type="ChEBI" id="CHEBI:57692"/>
    </cofactor>
    <text evidence="6 8">Binds 1 FAD per subunit.</text>
</comment>
<dbReference type="InterPro" id="IPR006050">
    <property type="entry name" value="DNA_photolyase_N"/>
</dbReference>
<dbReference type="InterPro" id="IPR036155">
    <property type="entry name" value="Crypto/Photolyase_N_sf"/>
</dbReference>
<keyword evidence="4 6" id="KW-0274">FAD</keyword>
<dbReference type="Gene3D" id="1.25.40.80">
    <property type="match status" value="1"/>
</dbReference>
<feature type="site" description="Electron transfer via tryptophanyl radical" evidence="7">
    <location>
        <position position="317"/>
    </location>
</feature>
<gene>
    <name evidence="10" type="ORF">RBWH47_03690</name>
</gene>
<feature type="binding site" evidence="6">
    <location>
        <begin position="246"/>
        <end position="250"/>
    </location>
    <ligand>
        <name>FAD</name>
        <dbReference type="ChEBI" id="CHEBI:57692"/>
    </ligand>
</feature>
<dbReference type="InterPro" id="IPR014729">
    <property type="entry name" value="Rossmann-like_a/b/a_fold"/>
</dbReference>
<feature type="site" description="Electron transfer via tryptophanyl radical" evidence="7">
    <location>
        <position position="370"/>
    </location>
</feature>
<feature type="site" description="Electron transfer via tryptophanyl radical" evidence="7">
    <location>
        <position position="393"/>
    </location>
</feature>
<evidence type="ECO:0000256" key="8">
    <source>
        <dbReference type="RuleBase" id="RU367151"/>
    </source>
</evidence>
<dbReference type="PANTHER" id="PTHR11455:SF22">
    <property type="entry name" value="CRYPTOCHROME DASH"/>
    <property type="match status" value="1"/>
</dbReference>
<dbReference type="GO" id="GO:0000719">
    <property type="term" value="P:photoreactive repair"/>
    <property type="evidence" value="ECO:0007669"/>
    <property type="project" value="TreeGrafter"/>
</dbReference>
<dbReference type="SUPFAM" id="SSF52425">
    <property type="entry name" value="Cryptochrome/photolyase, N-terminal domain"/>
    <property type="match status" value="1"/>
</dbReference>
<dbReference type="Pfam" id="PF00875">
    <property type="entry name" value="DNA_photolyase"/>
    <property type="match status" value="1"/>
</dbReference>
<sequence length="488" mass="56481">MANALVWYRNDLRTIDHEPFLRASTADRCFAVHCIDPRQFETTELGFQRTGPFRARFLIESLTDLRSRLRSLGGELIVRVGRPETVLQHLLPSLAIDAVHFHHEPGTEEADTAESVQQLCDQHGIATHVAYGDTLIHPDELPFEIADTPGLFTDFRKEIEKQCEARSPLEEPIRIQGALPEEVNAGDIPTLESLGLSTPPLDDRCLNQFTGGQNAAQQRMEEYIWNEDRLRVYKETRNGMLHPNDSSKFSPWLAQGCLSPRMIADHVRCYEEERVENKSTYWMIFELLWRDYFRWISRKHGVTLFRTSGLRGVNVDWKSDRELFRRWQDGTTGYPLVDANMRELRTTGYMSNRGRQNVASFLTKNLGIDWRWGARWFESQLVDYDVASNYGNWNYAAGVGNDARGFRFFNITKQSRDYDSQGEYAKHWLPELRDLDGTEIHEPWKMSPERQQEVGVTLGKEYPHPIVDLFDSAKENETTYMRAKAASH</sequence>
<dbReference type="PANTHER" id="PTHR11455">
    <property type="entry name" value="CRYPTOCHROME"/>
    <property type="match status" value="1"/>
</dbReference>
<evidence type="ECO:0000313" key="10">
    <source>
        <dbReference type="EMBL" id="EGF27750.1"/>
    </source>
</evidence>
<organism evidence="10 11">
    <name type="scientific">Rhodopirellula baltica WH47</name>
    <dbReference type="NCBI Taxonomy" id="991778"/>
    <lineage>
        <taxon>Bacteria</taxon>
        <taxon>Pseudomonadati</taxon>
        <taxon>Planctomycetota</taxon>
        <taxon>Planctomycetia</taxon>
        <taxon>Pirellulales</taxon>
        <taxon>Pirellulaceae</taxon>
        <taxon>Rhodopirellula</taxon>
    </lineage>
</organism>
<evidence type="ECO:0000256" key="4">
    <source>
        <dbReference type="ARBA" id="ARBA00022827"/>
    </source>
</evidence>
<dbReference type="PRINTS" id="PR00147">
    <property type="entry name" value="DNAPHOTLYASE"/>
</dbReference>
<dbReference type="InterPro" id="IPR014133">
    <property type="entry name" value="Cry_DASH"/>
</dbReference>
<proteinExistence type="inferred from homology"/>
<feature type="domain" description="Photolyase/cryptochrome alpha/beta" evidence="9">
    <location>
        <begin position="2"/>
        <end position="135"/>
    </location>
</feature>
<dbReference type="PROSITE" id="PS51645">
    <property type="entry name" value="PHR_CRY_ALPHA_BETA"/>
    <property type="match status" value="1"/>
</dbReference>
<evidence type="ECO:0000256" key="5">
    <source>
        <dbReference type="ARBA" id="ARBA00022991"/>
    </source>
</evidence>
<protein>
    <recommendedName>
        <fullName evidence="2 8">Cryptochrome DASH</fullName>
    </recommendedName>
</protein>
<evidence type="ECO:0000256" key="2">
    <source>
        <dbReference type="ARBA" id="ARBA00017881"/>
    </source>
</evidence>
<dbReference type="PATRIC" id="fig|991778.3.peg.2395"/>
<accession>F2ARD2</accession>